<dbReference type="InterPro" id="IPR001387">
    <property type="entry name" value="Cro/C1-type_HTH"/>
</dbReference>
<evidence type="ECO:0000313" key="3">
    <source>
        <dbReference type="Proteomes" id="UP000291236"/>
    </source>
</evidence>
<dbReference type="EMBL" id="AP019370">
    <property type="protein sequence ID" value="BBH54755.1"/>
    <property type="molecule type" value="Genomic_DNA"/>
</dbReference>
<accession>A0A4P2VYG8</accession>
<name>A0A4P2VYG8_FLUSA</name>
<proteinExistence type="predicted"/>
<keyword evidence="3" id="KW-1185">Reference proteome</keyword>
<dbReference type="InterPro" id="IPR010982">
    <property type="entry name" value="Lambda_DNA-bd_dom_sf"/>
</dbReference>
<keyword evidence="1" id="KW-0175">Coiled coil</keyword>
<sequence>MKVKNFQNYLEKRLSSEEIKEIELQAEMEIQALKSLQNAIAQALNDYMKKQNIGFNEIIRKLEVSPSKLSKILNGEANLTLASVAQIAAMLKSIPKFSLEPANDSNEYKVK</sequence>
<geneLocation type="plasmid" evidence="2 3">
    <name>68K</name>
</geneLocation>
<evidence type="ECO:0000313" key="2">
    <source>
        <dbReference type="EMBL" id="BBH54755.1"/>
    </source>
</evidence>
<dbReference type="AlphaFoldDB" id="A0A4P2VYG8"/>
<dbReference type="OrthoDB" id="7067440at2"/>
<dbReference type="Gene3D" id="1.10.260.40">
    <property type="entry name" value="lambda repressor-like DNA-binding domains"/>
    <property type="match status" value="1"/>
</dbReference>
<feature type="coiled-coil region" evidence="1">
    <location>
        <begin position="19"/>
        <end position="53"/>
    </location>
</feature>
<dbReference type="Proteomes" id="UP000291236">
    <property type="component" value="Plasmid 68K"/>
</dbReference>
<gene>
    <name evidence="2" type="ORF">JCM31447_32290</name>
</gene>
<protein>
    <recommendedName>
        <fullName evidence="4">HTH cro/C1-type domain-containing protein</fullName>
    </recommendedName>
</protein>
<reference evidence="2 3" key="1">
    <citation type="submission" date="2018-12" db="EMBL/GenBank/DDBJ databases">
        <title>Rubrispira sanarue gen. nov., sp., nov., a member of the order Silvanigrellales, isolated from a brackish lake in Hamamatsu Japan.</title>
        <authorList>
            <person name="Maejima Y."/>
            <person name="Iino T."/>
            <person name="Muraguchi Y."/>
            <person name="Fukuda K."/>
            <person name="Nojiri H."/>
            <person name="Ohkuma M."/>
            <person name="Moriuchi R."/>
            <person name="Dohra H."/>
            <person name="Kimbara K."/>
            <person name="Shintani M."/>
        </authorList>
    </citation>
    <scope>NUCLEOTIDE SEQUENCE [LARGE SCALE GENOMIC DNA]</scope>
    <source>
        <strain evidence="2 3">RF1110005</strain>
        <plasmid evidence="2 3">68K</plasmid>
    </source>
</reference>
<dbReference type="KEGG" id="sbf:JCM31447_32290"/>
<evidence type="ECO:0008006" key="4">
    <source>
        <dbReference type="Google" id="ProtNLM"/>
    </source>
</evidence>
<evidence type="ECO:0000256" key="1">
    <source>
        <dbReference type="SAM" id="Coils"/>
    </source>
</evidence>
<dbReference type="GO" id="GO:0003677">
    <property type="term" value="F:DNA binding"/>
    <property type="evidence" value="ECO:0007669"/>
    <property type="project" value="InterPro"/>
</dbReference>
<dbReference type="RefSeq" id="WP_130613372.1">
    <property type="nucleotide sequence ID" value="NZ_AP019370.1"/>
</dbReference>
<dbReference type="CDD" id="cd00093">
    <property type="entry name" value="HTH_XRE"/>
    <property type="match status" value="1"/>
</dbReference>
<dbReference type="SUPFAM" id="SSF47413">
    <property type="entry name" value="lambda repressor-like DNA-binding domains"/>
    <property type="match status" value="1"/>
</dbReference>
<keyword evidence="2" id="KW-0614">Plasmid</keyword>
<dbReference type="GeneID" id="39493274"/>
<organism evidence="2 3">
    <name type="scientific">Fluviispira sanaruensis</name>
    <dbReference type="NCBI Taxonomy" id="2493639"/>
    <lineage>
        <taxon>Bacteria</taxon>
        <taxon>Pseudomonadati</taxon>
        <taxon>Bdellovibrionota</taxon>
        <taxon>Oligoflexia</taxon>
        <taxon>Silvanigrellales</taxon>
        <taxon>Silvanigrellaceae</taxon>
        <taxon>Fluviispira</taxon>
    </lineage>
</organism>